<comment type="caution">
    <text evidence="2">The sequence shown here is derived from an EMBL/GenBank/DDBJ whole genome shotgun (WGS) entry which is preliminary data.</text>
</comment>
<name>A0ABQ4Y4I3_9ASTR</name>
<reference evidence="2" key="1">
    <citation type="journal article" date="2022" name="Int. J. Mol. Sci.">
        <title>Draft Genome of Tanacetum Coccineum: Genomic Comparison of Closely Related Tanacetum-Family Plants.</title>
        <authorList>
            <person name="Yamashiro T."/>
            <person name="Shiraishi A."/>
            <person name="Nakayama K."/>
            <person name="Satake H."/>
        </authorList>
    </citation>
    <scope>NUCLEOTIDE SEQUENCE</scope>
</reference>
<dbReference type="Proteomes" id="UP001151760">
    <property type="component" value="Unassembled WGS sequence"/>
</dbReference>
<evidence type="ECO:0000313" key="3">
    <source>
        <dbReference type="Proteomes" id="UP001151760"/>
    </source>
</evidence>
<proteinExistence type="predicted"/>
<organism evidence="2 3">
    <name type="scientific">Tanacetum coccineum</name>
    <dbReference type="NCBI Taxonomy" id="301880"/>
    <lineage>
        <taxon>Eukaryota</taxon>
        <taxon>Viridiplantae</taxon>
        <taxon>Streptophyta</taxon>
        <taxon>Embryophyta</taxon>
        <taxon>Tracheophyta</taxon>
        <taxon>Spermatophyta</taxon>
        <taxon>Magnoliopsida</taxon>
        <taxon>eudicotyledons</taxon>
        <taxon>Gunneridae</taxon>
        <taxon>Pentapetalae</taxon>
        <taxon>asterids</taxon>
        <taxon>campanulids</taxon>
        <taxon>Asterales</taxon>
        <taxon>Asteraceae</taxon>
        <taxon>Asteroideae</taxon>
        <taxon>Anthemideae</taxon>
        <taxon>Anthemidinae</taxon>
        <taxon>Tanacetum</taxon>
    </lineage>
</organism>
<reference evidence="2" key="2">
    <citation type="submission" date="2022-01" db="EMBL/GenBank/DDBJ databases">
        <authorList>
            <person name="Yamashiro T."/>
            <person name="Shiraishi A."/>
            <person name="Satake H."/>
            <person name="Nakayama K."/>
        </authorList>
    </citation>
    <scope>NUCLEOTIDE SEQUENCE</scope>
</reference>
<evidence type="ECO:0000256" key="1">
    <source>
        <dbReference type="SAM" id="MobiDB-lite"/>
    </source>
</evidence>
<evidence type="ECO:0000313" key="2">
    <source>
        <dbReference type="EMBL" id="GJS71935.1"/>
    </source>
</evidence>
<sequence>MVFHNEDGNPARANIKQALGRPHKGVKASANSDVMYFFTSAQDGDPLQDDVRLCLGDDLKKAQDHISSNLQRSTDAEAYYIKQRQESARKDVELYLVVVYHTPWLPSGQQNENTTRPNLNLYNGSASYLVCGGWGGGIEEKKQFSGGCVLGVAGGEDERCCHLDLLVFGSVIRIIRPSKLPISFRDISPPLKVTTPGGKVTCPPEKYRWYCGRVCVETAFTLSSYQIKAPQCRQTCLQLPKNLYSELAYTTSTDKKNLTESKQQLQAANNIFTFKRCKRDRQPASTRESTHNTRKLTRSKTSRARARSTLEIFESEFELHNTRLVKLASLIELHKSSRVELHMASIYRVRA</sequence>
<keyword evidence="3" id="KW-1185">Reference proteome</keyword>
<protein>
    <submittedName>
        <fullName evidence="2">Uncharacterized protein</fullName>
    </submittedName>
</protein>
<dbReference type="EMBL" id="BQNB010010043">
    <property type="protein sequence ID" value="GJS71935.1"/>
    <property type="molecule type" value="Genomic_DNA"/>
</dbReference>
<gene>
    <name evidence="2" type="ORF">Tco_0704776</name>
</gene>
<accession>A0ABQ4Y4I3</accession>
<feature type="region of interest" description="Disordered" evidence="1">
    <location>
        <begin position="279"/>
        <end position="302"/>
    </location>
</feature>
<feature type="compositionally biased region" description="Basic residues" evidence="1">
    <location>
        <begin position="292"/>
        <end position="302"/>
    </location>
</feature>